<dbReference type="Gene3D" id="3.30.200.20">
    <property type="entry name" value="Phosphorylase Kinase, domain 1"/>
    <property type="match status" value="1"/>
</dbReference>
<dbReference type="PANTHER" id="PTHR27009">
    <property type="entry name" value="RUST RESISTANCE KINASE LR10-RELATED"/>
    <property type="match status" value="1"/>
</dbReference>
<evidence type="ECO:0000256" key="14">
    <source>
        <dbReference type="SAM" id="SignalP"/>
    </source>
</evidence>
<keyword evidence="11" id="KW-0325">Glycoprotein</keyword>
<keyword evidence="8 12" id="KW-0067">ATP-binding</keyword>
<dbReference type="GO" id="GO:0016020">
    <property type="term" value="C:membrane"/>
    <property type="evidence" value="ECO:0007669"/>
    <property type="project" value="UniProtKB-SubCell"/>
</dbReference>
<dbReference type="Pfam" id="PF13947">
    <property type="entry name" value="GUB_WAK_bind"/>
    <property type="match status" value="1"/>
</dbReference>
<dbReference type="AlphaFoldDB" id="A0A9Q0JQE1"/>
<dbReference type="InterPro" id="IPR025287">
    <property type="entry name" value="WAK_GUB"/>
</dbReference>
<evidence type="ECO:0000256" key="9">
    <source>
        <dbReference type="ARBA" id="ARBA00022989"/>
    </source>
</evidence>
<keyword evidence="6 12" id="KW-0547">Nucleotide-binding</keyword>
<evidence type="ECO:0000256" key="8">
    <source>
        <dbReference type="ARBA" id="ARBA00022840"/>
    </source>
</evidence>
<dbReference type="GO" id="GO:0030247">
    <property type="term" value="F:polysaccharide binding"/>
    <property type="evidence" value="ECO:0007669"/>
    <property type="project" value="InterPro"/>
</dbReference>
<evidence type="ECO:0000256" key="13">
    <source>
        <dbReference type="SAM" id="MobiDB-lite"/>
    </source>
</evidence>
<dbReference type="PROSITE" id="PS00108">
    <property type="entry name" value="PROTEIN_KINASE_ST"/>
    <property type="match status" value="1"/>
</dbReference>
<dbReference type="InterPro" id="IPR011009">
    <property type="entry name" value="Kinase-like_dom_sf"/>
</dbReference>
<evidence type="ECO:0000313" key="17">
    <source>
        <dbReference type="Proteomes" id="UP001141552"/>
    </source>
</evidence>
<dbReference type="GO" id="GO:0004674">
    <property type="term" value="F:protein serine/threonine kinase activity"/>
    <property type="evidence" value="ECO:0007669"/>
    <property type="project" value="UniProtKB-KW"/>
</dbReference>
<dbReference type="GO" id="GO:0005524">
    <property type="term" value="F:ATP binding"/>
    <property type="evidence" value="ECO:0007669"/>
    <property type="project" value="UniProtKB-UniRule"/>
</dbReference>
<keyword evidence="10" id="KW-0472">Membrane</keyword>
<feature type="signal peptide" evidence="14">
    <location>
        <begin position="1"/>
        <end position="29"/>
    </location>
</feature>
<dbReference type="Pfam" id="PF00069">
    <property type="entry name" value="Pkinase"/>
    <property type="match status" value="1"/>
</dbReference>
<evidence type="ECO:0000256" key="11">
    <source>
        <dbReference type="ARBA" id="ARBA00023180"/>
    </source>
</evidence>
<keyword evidence="5 14" id="KW-0732">Signal</keyword>
<evidence type="ECO:0000256" key="7">
    <source>
        <dbReference type="ARBA" id="ARBA00022777"/>
    </source>
</evidence>
<dbReference type="OrthoDB" id="544400at2759"/>
<evidence type="ECO:0000259" key="15">
    <source>
        <dbReference type="PROSITE" id="PS50011"/>
    </source>
</evidence>
<dbReference type="Gene3D" id="1.10.510.10">
    <property type="entry name" value="Transferase(Phosphotransferase) domain 1"/>
    <property type="match status" value="1"/>
</dbReference>
<evidence type="ECO:0000256" key="3">
    <source>
        <dbReference type="ARBA" id="ARBA00022679"/>
    </source>
</evidence>
<evidence type="ECO:0000256" key="5">
    <source>
        <dbReference type="ARBA" id="ARBA00022729"/>
    </source>
</evidence>
<keyword evidence="7" id="KW-0418">Kinase</keyword>
<keyword evidence="3" id="KW-0808">Transferase</keyword>
<comment type="caution">
    <text evidence="16">The sequence shown here is derived from an EMBL/GenBank/DDBJ whole genome shotgun (WGS) entry which is preliminary data.</text>
</comment>
<dbReference type="InterPro" id="IPR008271">
    <property type="entry name" value="Ser/Thr_kinase_AS"/>
</dbReference>
<feature type="chain" id="PRO_5040397001" description="Protein kinase domain-containing protein" evidence="14">
    <location>
        <begin position="30"/>
        <end position="615"/>
    </location>
</feature>
<evidence type="ECO:0000313" key="16">
    <source>
        <dbReference type="EMBL" id="KAJ4848985.1"/>
    </source>
</evidence>
<name>A0A9Q0JQE1_9ROSI</name>
<proteinExistence type="predicted"/>
<dbReference type="EMBL" id="JAKUCV010000732">
    <property type="protein sequence ID" value="KAJ4848985.1"/>
    <property type="molecule type" value="Genomic_DNA"/>
</dbReference>
<evidence type="ECO:0000256" key="4">
    <source>
        <dbReference type="ARBA" id="ARBA00022692"/>
    </source>
</evidence>
<keyword evidence="17" id="KW-1185">Reference proteome</keyword>
<feature type="region of interest" description="Disordered" evidence="13">
    <location>
        <begin position="581"/>
        <end position="615"/>
    </location>
</feature>
<reference evidence="16" key="2">
    <citation type="journal article" date="2023" name="Plants (Basel)">
        <title>Annotation of the Turnera subulata (Passifloraceae) Draft Genome Reveals the S-Locus Evolved after the Divergence of Turneroideae from Passifloroideae in a Stepwise Manner.</title>
        <authorList>
            <person name="Henning P.M."/>
            <person name="Roalson E.H."/>
            <person name="Mir W."/>
            <person name="McCubbin A.G."/>
            <person name="Shore J.S."/>
        </authorList>
    </citation>
    <scope>NUCLEOTIDE SEQUENCE</scope>
    <source>
        <strain evidence="16">F60SS</strain>
    </source>
</reference>
<dbReference type="PROSITE" id="PS00107">
    <property type="entry name" value="PROTEIN_KINASE_ATP"/>
    <property type="match status" value="1"/>
</dbReference>
<dbReference type="FunFam" id="3.30.200.20:FF:000178">
    <property type="entry name" value="serine/threonine-protein kinase PBS1-like"/>
    <property type="match status" value="1"/>
</dbReference>
<feature type="binding site" evidence="12">
    <location>
        <position position="330"/>
    </location>
    <ligand>
        <name>ATP</name>
        <dbReference type="ChEBI" id="CHEBI:30616"/>
    </ligand>
</feature>
<evidence type="ECO:0000256" key="12">
    <source>
        <dbReference type="PROSITE-ProRule" id="PRU10141"/>
    </source>
</evidence>
<evidence type="ECO:0000256" key="10">
    <source>
        <dbReference type="ARBA" id="ARBA00023136"/>
    </source>
</evidence>
<dbReference type="InterPro" id="IPR000719">
    <property type="entry name" value="Prot_kinase_dom"/>
</dbReference>
<organism evidence="16 17">
    <name type="scientific">Turnera subulata</name>
    <dbReference type="NCBI Taxonomy" id="218843"/>
    <lineage>
        <taxon>Eukaryota</taxon>
        <taxon>Viridiplantae</taxon>
        <taxon>Streptophyta</taxon>
        <taxon>Embryophyta</taxon>
        <taxon>Tracheophyta</taxon>
        <taxon>Spermatophyta</taxon>
        <taxon>Magnoliopsida</taxon>
        <taxon>eudicotyledons</taxon>
        <taxon>Gunneridae</taxon>
        <taxon>Pentapetalae</taxon>
        <taxon>rosids</taxon>
        <taxon>fabids</taxon>
        <taxon>Malpighiales</taxon>
        <taxon>Passifloraceae</taxon>
        <taxon>Turnera</taxon>
    </lineage>
</organism>
<dbReference type="InterPro" id="IPR017441">
    <property type="entry name" value="Protein_kinase_ATP_BS"/>
</dbReference>
<evidence type="ECO:0000256" key="1">
    <source>
        <dbReference type="ARBA" id="ARBA00004479"/>
    </source>
</evidence>
<dbReference type="Proteomes" id="UP001141552">
    <property type="component" value="Unassembled WGS sequence"/>
</dbReference>
<dbReference type="PROSITE" id="PS50011">
    <property type="entry name" value="PROTEIN_KINASE_DOM"/>
    <property type="match status" value="1"/>
</dbReference>
<sequence length="615" mass="68776">MSSQESTMLISTLLFTLLIFPLTSNNVQARFLQSSCPVSSCGDIDNIDYPFRLKTDPPDCGDPAFELSCENNKTVLYFHSGKYYVKDISYTYYTLRVVDVNLADGSCSLPYRSVSIDEVNSDSHYSLSSSTYTSFVKCTGDLGNNPGYRRVPCLSGNGTNVYVSYDTYVISGLQGSCSFLARVPTIYQAVLFPSYENILKLMQSGFDLQWNFECRFYNCYSSGIYIDPIISSIIGAIWDLLFTINSIARFIVAPIVIVVFLLHKYRTSKKEAANKENVVLKEQALVPRTRRYSYSDIIAITNNFRDKLGQGGFGMVYKGQLRGGSLVAVKMFGNSKFNEENFINEVSTLGRIHHVNVVKLIGFCAEGSHHALVLEFIPNGSLDKYIYSRQAEAELLSWEKLLHIALGTAQGVEHLHQGSDISILHFDIKPHNVLLDQNFTPKVSDFGLAKFFRNDQDFVSHSTIRGTMGYIAPELLSGNFDSVSSKSDVYSYGMLLLEMASRRRNIDATASGSRELYFPSWVYDHLKEGGDLELENVTTTEAAIARKLCIVGLWCIQKKPSDRPTMTEVVKMLQANVDDLQLPPSPMSFPQVIPKESQSDSSTELLISETIEQSS</sequence>
<dbReference type="FunFam" id="1.10.510.10:FF:000590">
    <property type="entry name" value="PR5-like receptor kinase"/>
    <property type="match status" value="1"/>
</dbReference>
<evidence type="ECO:0000256" key="6">
    <source>
        <dbReference type="ARBA" id="ARBA00022741"/>
    </source>
</evidence>
<comment type="subcellular location">
    <subcellularLocation>
        <location evidence="1">Membrane</location>
        <topology evidence="1">Single-pass type I membrane protein</topology>
    </subcellularLocation>
</comment>
<keyword evidence="9" id="KW-1133">Transmembrane helix</keyword>
<keyword evidence="4" id="KW-0812">Transmembrane</keyword>
<dbReference type="SUPFAM" id="SSF56112">
    <property type="entry name" value="Protein kinase-like (PK-like)"/>
    <property type="match status" value="1"/>
</dbReference>
<feature type="compositionally biased region" description="Polar residues" evidence="13">
    <location>
        <begin position="599"/>
        <end position="615"/>
    </location>
</feature>
<dbReference type="SMART" id="SM00220">
    <property type="entry name" value="S_TKc"/>
    <property type="match status" value="1"/>
</dbReference>
<keyword evidence="2" id="KW-0723">Serine/threonine-protein kinase</keyword>
<accession>A0A9Q0JQE1</accession>
<evidence type="ECO:0000256" key="2">
    <source>
        <dbReference type="ARBA" id="ARBA00022527"/>
    </source>
</evidence>
<feature type="domain" description="Protein kinase" evidence="15">
    <location>
        <begin position="302"/>
        <end position="577"/>
    </location>
</feature>
<dbReference type="InterPro" id="IPR045874">
    <property type="entry name" value="LRK10/LRL21-25-like"/>
</dbReference>
<gene>
    <name evidence="16" type="ORF">Tsubulata_018724</name>
</gene>
<reference evidence="16" key="1">
    <citation type="submission" date="2022-02" db="EMBL/GenBank/DDBJ databases">
        <authorList>
            <person name="Henning P.M."/>
            <person name="McCubbin A.G."/>
            <person name="Shore J.S."/>
        </authorList>
    </citation>
    <scope>NUCLEOTIDE SEQUENCE</scope>
    <source>
        <strain evidence="16">F60SS</strain>
        <tissue evidence="16">Leaves</tissue>
    </source>
</reference>
<protein>
    <recommendedName>
        <fullName evidence="15">Protein kinase domain-containing protein</fullName>
    </recommendedName>
</protein>